<organism evidence="2 3">
    <name type="scientific">Sulfuriferula multivorans</name>
    <dbReference type="NCBI Taxonomy" id="1559896"/>
    <lineage>
        <taxon>Bacteria</taxon>
        <taxon>Pseudomonadati</taxon>
        <taxon>Pseudomonadota</taxon>
        <taxon>Betaproteobacteria</taxon>
        <taxon>Nitrosomonadales</taxon>
        <taxon>Sulfuricellaceae</taxon>
        <taxon>Sulfuriferula</taxon>
    </lineage>
</organism>
<feature type="domain" description="Glycosyl transferase family 28 C-terminal" evidence="1">
    <location>
        <begin position="268"/>
        <end position="356"/>
    </location>
</feature>
<dbReference type="Gene3D" id="3.40.50.2000">
    <property type="entry name" value="Glycogen Phosphorylase B"/>
    <property type="match status" value="1"/>
</dbReference>
<evidence type="ECO:0000259" key="1">
    <source>
        <dbReference type="Pfam" id="PF04101"/>
    </source>
</evidence>
<sequence>MYSHDTFGLGHLRRNLAIATHLLRRSQPFSALLLTGSPVVESWPMPAGLQVQAMPPVVKTGAEEYASRDSSFSFATVKERREAVILESVIRYRPDVFLIDHAPAGMKGELLEALAFIREEMPATRTVLGLRDIIDSAETVRSQWREQNVYQLLETAYDHILVYGSRHLFDLVREYDIPGSIAAKIRYCGYIARNDSKVISTLGGFQGASPVSRRPVVLVTAGGGGDGYPLLSAYLRALDRIPHNVAQSIIVPGPLMAVEEQRALELAAAQRPDVRIILFTTELAELIRSSDLVVSMAGYNTTAEILVAKKPAILVPRGAPRMEQRLRATLLSNLGLAWAIQPEEDLVTRLADLVLGALAGAKPPRNDWNAVDLGGVHRVGSTLDDLLGINRMSAIGATL</sequence>
<dbReference type="EMBL" id="BGOW01000013">
    <property type="protein sequence ID" value="GBL45534.1"/>
    <property type="molecule type" value="Genomic_DNA"/>
</dbReference>
<dbReference type="RefSeq" id="WP_223247714.1">
    <property type="nucleotide sequence ID" value="NZ_BGOW01000013.1"/>
</dbReference>
<reference evidence="2 3" key="1">
    <citation type="journal article" date="2019" name="Front. Microbiol.">
        <title>Genomes of Neutrophilic Sulfur-Oxidizing Chemolithoautotrophs Representing 9 Proteobacterial Species From 8 Genera.</title>
        <authorList>
            <person name="Watanabe T."/>
            <person name="Kojima H."/>
            <person name="Umezawa K."/>
            <person name="Hori C."/>
            <person name="Takasuka T.E."/>
            <person name="Kato Y."/>
            <person name="Fukui M."/>
        </authorList>
    </citation>
    <scope>NUCLEOTIDE SEQUENCE [LARGE SCALE GENOMIC DNA]</scope>
    <source>
        <strain evidence="2 3">TTN</strain>
    </source>
</reference>
<dbReference type="Proteomes" id="UP000286806">
    <property type="component" value="Unassembled WGS sequence"/>
</dbReference>
<proteinExistence type="predicted"/>
<evidence type="ECO:0000313" key="3">
    <source>
        <dbReference type="Proteomes" id="UP000286806"/>
    </source>
</evidence>
<dbReference type="SUPFAM" id="SSF53756">
    <property type="entry name" value="UDP-Glycosyltransferase/glycogen phosphorylase"/>
    <property type="match status" value="1"/>
</dbReference>
<dbReference type="PANTHER" id="PTHR21015:SF28">
    <property type="entry name" value="SLL1722 PROTEIN"/>
    <property type="match status" value="1"/>
</dbReference>
<evidence type="ECO:0000313" key="2">
    <source>
        <dbReference type="EMBL" id="GBL45534.1"/>
    </source>
</evidence>
<dbReference type="Pfam" id="PF04101">
    <property type="entry name" value="Glyco_tran_28_C"/>
    <property type="match status" value="1"/>
</dbReference>
<keyword evidence="3" id="KW-1185">Reference proteome</keyword>
<gene>
    <name evidence="2" type="ORF">SFMTTN_1344</name>
</gene>
<dbReference type="GO" id="GO:0016758">
    <property type="term" value="F:hexosyltransferase activity"/>
    <property type="evidence" value="ECO:0007669"/>
    <property type="project" value="InterPro"/>
</dbReference>
<protein>
    <submittedName>
        <fullName evidence="2">Mlr3248 protein</fullName>
    </submittedName>
</protein>
<accession>A0A401JD73</accession>
<dbReference type="InterPro" id="IPR007235">
    <property type="entry name" value="Glyco_trans_28_C"/>
</dbReference>
<name>A0A401JD73_9PROT</name>
<dbReference type="AlphaFoldDB" id="A0A401JD73"/>
<dbReference type="PANTHER" id="PTHR21015">
    <property type="entry name" value="UDP-N-ACETYLGLUCOSAMINE--N-ACETYLMURAMYL-(PENTAPEPTIDE) PYROPHOSPHORYL-UNDECAPRENOL N-ACETYLGLUCOSAMINE TRANSFERASE 1"/>
    <property type="match status" value="1"/>
</dbReference>
<comment type="caution">
    <text evidence="2">The sequence shown here is derived from an EMBL/GenBank/DDBJ whole genome shotgun (WGS) entry which is preliminary data.</text>
</comment>